<evidence type="ECO:0000256" key="9">
    <source>
        <dbReference type="ARBA" id="ARBA00022989"/>
    </source>
</evidence>
<dbReference type="Proteomes" id="UP001153636">
    <property type="component" value="Chromosome 5"/>
</dbReference>
<dbReference type="GO" id="GO:0005794">
    <property type="term" value="C:Golgi apparatus"/>
    <property type="evidence" value="ECO:0007669"/>
    <property type="project" value="TreeGrafter"/>
</dbReference>
<dbReference type="EMBL" id="OV651817">
    <property type="protein sequence ID" value="CAH1110917.1"/>
    <property type="molecule type" value="Genomic_DNA"/>
</dbReference>
<evidence type="ECO:0000256" key="1">
    <source>
        <dbReference type="ARBA" id="ARBA00000434"/>
    </source>
</evidence>
<feature type="domain" description="D-glucuronyl C5-epimerase C-terminal" evidence="14">
    <location>
        <begin position="387"/>
        <end position="579"/>
    </location>
</feature>
<evidence type="ECO:0000256" key="7">
    <source>
        <dbReference type="ARBA" id="ARBA00022692"/>
    </source>
</evidence>
<dbReference type="InterPro" id="IPR059154">
    <property type="entry name" value="Glce_b_sandwich"/>
</dbReference>
<comment type="pathway">
    <text evidence="4">Glycan metabolism; heparan sulfate biosynthesis.</text>
</comment>
<evidence type="ECO:0000256" key="8">
    <source>
        <dbReference type="ARBA" id="ARBA00022968"/>
    </source>
</evidence>
<keyword evidence="8" id="KW-0735">Signal-anchor</keyword>
<keyword evidence="9 13" id="KW-1133">Transmembrane helix</keyword>
<comment type="pathway">
    <text evidence="3">Glycan metabolism; heparin biosynthesis.</text>
</comment>
<dbReference type="GO" id="GO:0015012">
    <property type="term" value="P:heparan sulfate proteoglycan biosynthetic process"/>
    <property type="evidence" value="ECO:0007669"/>
    <property type="project" value="InterPro"/>
</dbReference>
<keyword evidence="10 13" id="KW-0472">Membrane</keyword>
<evidence type="ECO:0000256" key="10">
    <source>
        <dbReference type="ARBA" id="ARBA00023136"/>
    </source>
</evidence>
<dbReference type="InterPro" id="IPR010598">
    <property type="entry name" value="C5-epim_C"/>
</dbReference>
<feature type="domain" description="D-glucuronyl C5-epimerase beta-sandwich" evidence="15">
    <location>
        <begin position="236"/>
        <end position="358"/>
    </location>
</feature>
<comment type="similarity">
    <text evidence="5">Belongs to the D-glucuronyl C5-epimerase family.</text>
</comment>
<dbReference type="Pfam" id="PF21174">
    <property type="entry name" value="Glce_b_sandwich"/>
    <property type="match status" value="1"/>
</dbReference>
<evidence type="ECO:0000256" key="12">
    <source>
        <dbReference type="ARBA" id="ARBA00037847"/>
    </source>
</evidence>
<accession>A0A9P0GIW9</accession>
<evidence type="ECO:0000256" key="2">
    <source>
        <dbReference type="ARBA" id="ARBA00004606"/>
    </source>
</evidence>
<evidence type="ECO:0000256" key="3">
    <source>
        <dbReference type="ARBA" id="ARBA00004841"/>
    </source>
</evidence>
<evidence type="ECO:0000256" key="4">
    <source>
        <dbReference type="ARBA" id="ARBA00005093"/>
    </source>
</evidence>
<dbReference type="PANTHER" id="PTHR13174:SF3">
    <property type="entry name" value="D-GLUCURONYL C5-EPIMERASE"/>
    <property type="match status" value="1"/>
</dbReference>
<keyword evidence="11" id="KW-0413">Isomerase</keyword>
<comment type="catalytic activity">
    <reaction evidence="1">
        <text>[heparosan-N-sulfate](n) = [heparan-N-sulfate](n)</text>
        <dbReference type="Rhea" id="RHEA:20197"/>
        <dbReference type="Rhea" id="RHEA-COMP:9556"/>
        <dbReference type="Rhea" id="RHEA-COMP:9557"/>
        <dbReference type="ChEBI" id="CHEBI:58041"/>
        <dbReference type="ChEBI" id="CHEBI:58287"/>
        <dbReference type="EC" id="5.1.3.17"/>
    </reaction>
</comment>
<proteinExistence type="inferred from homology"/>
<dbReference type="OrthoDB" id="5914444at2759"/>
<comment type="subcellular location">
    <subcellularLocation>
        <location evidence="12">Endomembrane system</location>
        <topology evidence="12">Single-pass membrane protein</topology>
    </subcellularLocation>
    <subcellularLocation>
        <location evidence="2">Membrane</location>
        <topology evidence="2">Single-pass type II membrane protein</topology>
    </subcellularLocation>
</comment>
<dbReference type="GO" id="GO:0047464">
    <property type="term" value="F:heparosan-N-sulfate-glucuronate 5-epimerase activity"/>
    <property type="evidence" value="ECO:0007669"/>
    <property type="project" value="UniProtKB-EC"/>
</dbReference>
<organism evidence="16 17">
    <name type="scientific">Psylliodes chrysocephalus</name>
    <dbReference type="NCBI Taxonomy" id="3402493"/>
    <lineage>
        <taxon>Eukaryota</taxon>
        <taxon>Metazoa</taxon>
        <taxon>Ecdysozoa</taxon>
        <taxon>Arthropoda</taxon>
        <taxon>Hexapoda</taxon>
        <taxon>Insecta</taxon>
        <taxon>Pterygota</taxon>
        <taxon>Neoptera</taxon>
        <taxon>Endopterygota</taxon>
        <taxon>Coleoptera</taxon>
        <taxon>Polyphaga</taxon>
        <taxon>Cucujiformia</taxon>
        <taxon>Chrysomeloidea</taxon>
        <taxon>Chrysomelidae</taxon>
        <taxon>Galerucinae</taxon>
        <taxon>Alticini</taxon>
        <taxon>Psylliodes</taxon>
    </lineage>
</organism>
<dbReference type="AlphaFoldDB" id="A0A9P0GIW9"/>
<keyword evidence="17" id="KW-1185">Reference proteome</keyword>
<evidence type="ECO:0000259" key="14">
    <source>
        <dbReference type="Pfam" id="PF06662"/>
    </source>
</evidence>
<evidence type="ECO:0000256" key="13">
    <source>
        <dbReference type="SAM" id="Phobius"/>
    </source>
</evidence>
<name>A0A9P0GIW9_9CUCU</name>
<dbReference type="PANTHER" id="PTHR13174">
    <property type="entry name" value="D-GLUCURONYL C5-EPIMERASE"/>
    <property type="match status" value="1"/>
</dbReference>
<evidence type="ECO:0000256" key="6">
    <source>
        <dbReference type="ARBA" id="ARBA00012087"/>
    </source>
</evidence>
<evidence type="ECO:0000259" key="15">
    <source>
        <dbReference type="Pfam" id="PF21174"/>
    </source>
</evidence>
<gene>
    <name evidence="16" type="ORF">PSYICH_LOCUS11706</name>
</gene>
<evidence type="ECO:0000256" key="11">
    <source>
        <dbReference type="ARBA" id="ARBA00023235"/>
    </source>
</evidence>
<evidence type="ECO:0000256" key="5">
    <source>
        <dbReference type="ARBA" id="ARBA00005584"/>
    </source>
</evidence>
<evidence type="ECO:0000313" key="16">
    <source>
        <dbReference type="EMBL" id="CAH1110917.1"/>
    </source>
</evidence>
<feature type="transmembrane region" description="Helical" evidence="13">
    <location>
        <begin position="34"/>
        <end position="53"/>
    </location>
</feature>
<sequence length="590" mass="68045">MNLAEKKPGYTRSGVSVSKELPIFFIMMRFNIKVALLFIFLIGILTILTLYSFCGNSEKEWSKFYNMNSKTLDVPVSEEIDCDINGEIIIGCRKEGDDVYIPFSFLHRYFEVYGKLATYDGTERFEWTHSYSKVYHPKAKYDPRGVFMYFENYNVEVRERVKCVSAIEGVPVSTQWESQGYYYPTQIAQFGLSHFSKNLTEPEPRRKIIDDCERDFAKWTVPTTAKLERVFDKTLNTKILNFSTSENYMEGVRLKMDHVLYFVMSLDILLTNNSSLCITLQNRETKEIHFLHYITSDIWITSQDNNIYHGIGTVKAWKRITRDLIIDLHKGLAYLDKDKSKPKISRSKMKIIDITLRGLGSIDNLTLSSSEHIQQFYDAAEWFVRHQDIETGGWPIPVKRKLASGFHDLEPGWYSSMGQGHGLSVLSRAYYHSGGDIRYLTAALRGLKPFRVTSSEGGVRATFADKYHWYEEYPTKPASFVLNGFIYSLLGLYDLITIAPPGQAQEAEFLYNEGMISLKSMLTLFDMGSVTSYDLRHFTIGIAPNLARWDYHATHVNQLLLLSTIENEPLFKITAERWIGYMNGKRADHN</sequence>
<dbReference type="InterPro" id="IPR039721">
    <property type="entry name" value="C5-epimerase"/>
</dbReference>
<keyword evidence="7 13" id="KW-0812">Transmembrane</keyword>
<protein>
    <recommendedName>
        <fullName evidence="6">heparosan-N-sulfate-glucuronate 5-epimerase</fullName>
        <ecNumber evidence="6">5.1.3.17</ecNumber>
    </recommendedName>
</protein>
<reference evidence="16" key="1">
    <citation type="submission" date="2022-01" db="EMBL/GenBank/DDBJ databases">
        <authorList>
            <person name="King R."/>
        </authorList>
    </citation>
    <scope>NUCLEOTIDE SEQUENCE</scope>
</reference>
<dbReference type="EC" id="5.1.3.17" evidence="6"/>
<evidence type="ECO:0000313" key="17">
    <source>
        <dbReference type="Proteomes" id="UP001153636"/>
    </source>
</evidence>
<dbReference type="Pfam" id="PF06662">
    <property type="entry name" value="C5-epim_C"/>
    <property type="match status" value="1"/>
</dbReference>